<reference evidence="3" key="1">
    <citation type="submission" date="2021-02" db="EMBL/GenBank/DDBJ databases">
        <authorList>
            <person name="Nowell W R."/>
        </authorList>
    </citation>
    <scope>NUCLEOTIDE SEQUENCE</scope>
</reference>
<feature type="domain" description="Linalool dehydratase/isomerase" evidence="2">
    <location>
        <begin position="90"/>
        <end position="316"/>
    </location>
</feature>
<proteinExistence type="predicted"/>
<dbReference type="AlphaFoldDB" id="A0A819DH91"/>
<evidence type="ECO:0000313" key="3">
    <source>
        <dbReference type="EMBL" id="CAF3833544.1"/>
    </source>
</evidence>
<dbReference type="Proteomes" id="UP000663836">
    <property type="component" value="Unassembled WGS sequence"/>
</dbReference>
<dbReference type="Pfam" id="PF18566">
    <property type="entry name" value="Ldi"/>
    <property type="match status" value="1"/>
</dbReference>
<organism evidence="3 4">
    <name type="scientific">Rotaria sordida</name>
    <dbReference type="NCBI Taxonomy" id="392033"/>
    <lineage>
        <taxon>Eukaryota</taxon>
        <taxon>Metazoa</taxon>
        <taxon>Spiralia</taxon>
        <taxon>Gnathifera</taxon>
        <taxon>Rotifera</taxon>
        <taxon>Eurotatoria</taxon>
        <taxon>Bdelloidea</taxon>
        <taxon>Philodinida</taxon>
        <taxon>Philodinidae</taxon>
        <taxon>Rotaria</taxon>
    </lineage>
</organism>
<feature type="chain" id="PRO_5032907242" description="Linalool dehydratase/isomerase domain-containing protein" evidence="1">
    <location>
        <begin position="20"/>
        <end position="550"/>
    </location>
</feature>
<accession>A0A819DH91</accession>
<comment type="caution">
    <text evidence="3">The sequence shown here is derived from an EMBL/GenBank/DDBJ whole genome shotgun (WGS) entry which is preliminary data.</text>
</comment>
<dbReference type="EMBL" id="CAJOBD010001813">
    <property type="protein sequence ID" value="CAF3833544.1"/>
    <property type="molecule type" value="Genomic_DNA"/>
</dbReference>
<feature type="signal peptide" evidence="1">
    <location>
        <begin position="1"/>
        <end position="19"/>
    </location>
</feature>
<evidence type="ECO:0000313" key="4">
    <source>
        <dbReference type="Proteomes" id="UP000663836"/>
    </source>
</evidence>
<evidence type="ECO:0000256" key="1">
    <source>
        <dbReference type="SAM" id="SignalP"/>
    </source>
</evidence>
<evidence type="ECO:0000259" key="2">
    <source>
        <dbReference type="Pfam" id="PF18566"/>
    </source>
</evidence>
<gene>
    <name evidence="3" type="ORF">JBS370_LOCUS17206</name>
</gene>
<name>A0A819DH91_9BILA</name>
<sequence>MIYYLWFIILILSISLSFGNDHFQKSFQQVQKSIVNNKDDTNQLLSEKELKLIRFISYLTYMQTTTTTNITWNGWEKNYDGPQLDLGSIRYTLAHIGYTAAALAYRTPNYRELAIKILKDSIERMLNIKVWGYIDHYWKNVHTFPDPVCDENIMYSGHLLQLLTLYESLSGDFTYDIDGFDFIWDKDNDRITKIHYNTTKLAYAIYYQMNEESSAGVSCEPEWVYTICQNHPHIGFKLYDIVRNSKTNFSRISSKWKNFLIKHALEDIPMFKEDRYFKMLYYRPTHTWIPYFAATGNDGWALSWMSSWFDHNETSNFICDGWKIMYKNKYWKPSENHTIPGCFLDSGGYIGDRMQFNKWLATSFYPIVEKQCSIEVTEKLNCTYLWFDNNFGTFLDTDNDGYFESYYYETNTMFSNWVTTNVLLSLLMGENGYNAKEFLRNIYNTKFYQKFLDHDPEVLAVEYPLIRVSRAQYDSNSKQLLINFNTEKSMILSTKFEIKYPNLILNISNITRDGFDSGFTMNQISNDRISIEYSYSSMDKQETEFNVLFY</sequence>
<keyword evidence="1" id="KW-0732">Signal</keyword>
<dbReference type="InterPro" id="IPR041411">
    <property type="entry name" value="Ldi"/>
</dbReference>
<protein>
    <recommendedName>
        <fullName evidence="2">Linalool dehydratase/isomerase domain-containing protein</fullName>
    </recommendedName>
</protein>